<sequence length="85" mass="8935">MAASGRSRVGVCDVTCIRSIGLCCGKNNGASYRARVPRGIVVNSWLLGGNVPGSNPDSSEDPPAQVNTLIPRQLFPFSPFNPGSF</sequence>
<accession>A0A4Y2TVT1</accession>
<dbReference type="EMBL" id="BGPR01031582">
    <property type="protein sequence ID" value="GBO04745.1"/>
    <property type="molecule type" value="Genomic_DNA"/>
</dbReference>
<reference evidence="1 2" key="1">
    <citation type="journal article" date="2019" name="Sci. Rep.">
        <title>Orb-weaving spider Araneus ventricosus genome elucidates the spidroin gene catalogue.</title>
        <authorList>
            <person name="Kono N."/>
            <person name="Nakamura H."/>
            <person name="Ohtoshi R."/>
            <person name="Moran D.A.P."/>
            <person name="Shinohara A."/>
            <person name="Yoshida Y."/>
            <person name="Fujiwara M."/>
            <person name="Mori M."/>
            <person name="Tomita M."/>
            <person name="Arakawa K."/>
        </authorList>
    </citation>
    <scope>NUCLEOTIDE SEQUENCE [LARGE SCALE GENOMIC DNA]</scope>
</reference>
<evidence type="ECO:0000313" key="1">
    <source>
        <dbReference type="EMBL" id="GBO04745.1"/>
    </source>
</evidence>
<comment type="caution">
    <text evidence="1">The sequence shown here is derived from an EMBL/GenBank/DDBJ whole genome shotgun (WGS) entry which is preliminary data.</text>
</comment>
<dbReference type="Proteomes" id="UP000499080">
    <property type="component" value="Unassembled WGS sequence"/>
</dbReference>
<dbReference type="AlphaFoldDB" id="A0A4Y2TVT1"/>
<organism evidence="1 2">
    <name type="scientific">Araneus ventricosus</name>
    <name type="common">Orbweaver spider</name>
    <name type="synonym">Epeira ventricosa</name>
    <dbReference type="NCBI Taxonomy" id="182803"/>
    <lineage>
        <taxon>Eukaryota</taxon>
        <taxon>Metazoa</taxon>
        <taxon>Ecdysozoa</taxon>
        <taxon>Arthropoda</taxon>
        <taxon>Chelicerata</taxon>
        <taxon>Arachnida</taxon>
        <taxon>Araneae</taxon>
        <taxon>Araneomorphae</taxon>
        <taxon>Entelegynae</taxon>
        <taxon>Araneoidea</taxon>
        <taxon>Araneidae</taxon>
        <taxon>Araneus</taxon>
    </lineage>
</organism>
<protein>
    <submittedName>
        <fullName evidence="1">Uncharacterized protein</fullName>
    </submittedName>
</protein>
<gene>
    <name evidence="1" type="ORF">AVEN_79570_1</name>
</gene>
<keyword evidence="2" id="KW-1185">Reference proteome</keyword>
<evidence type="ECO:0000313" key="2">
    <source>
        <dbReference type="Proteomes" id="UP000499080"/>
    </source>
</evidence>
<name>A0A4Y2TVT1_ARAVE</name>
<proteinExistence type="predicted"/>